<evidence type="ECO:0000313" key="5">
    <source>
        <dbReference type="EMBL" id="CAL5141561.1"/>
    </source>
</evidence>
<sequence>MSGSYVDEREKYPTLVFTCQRESHPFQERTIILNDVIKVGRSVARVKPSTNNAIFDCKVLSRSHALIWHKNGRFWLRDTNSSNGTFVNNTRVVKKKDEEYADREIFSGDIIRFGVDVVEHDTTHGCIIAQVKLYYPNGTEVKPKDDQMAANGVAGMENVPTEQMFRLAHFINEALFRERVLENKVESMNRLLEETREISEAGWQAMLNEERLLEKLALYESELSVLKKDLPADSLQSQLYQVLEEKFSLEKASKVMLDRVLNEKTEALSKATDLESCLADSERECARLRQDCETTQEAYQSIANDLQTKVLELERLEKQLKDVDLEKGKLEAQLAEKTKDAESLEENLSVLLNAKKSVCKHAEPANLSEVGKETTPSVNGLGNVVSQNQEQLDERLSTSEAKFEHVLDSTSDGISMHLNDSVKQFNRSMQLIKALQEDLKLLSRLKSTLSREAGDNSIALKSEAEECSSDSTRSELPNELTSSDQKDEEGSDENFSAVLARAQKLVLLVTTCHARAEADLNSLIEKHRLQKQPVCNTSGDMTSSAPLRPRIPIDLADTKGEVTSPTVSSSIVQSSEPTQTDLPPQSSSAEVQSSFDNEELTNLREDLQVAQSELETYKELSEKLKEQDNIKAELLLSVREECDGLRNRIASIESEVGNSRADHQRLAAEAKRARTESEELRRERDALLEQVSTCNRQIQQLKTALTKTLLGGKNVSPDSLGVAAAGSDSILEPQVNSLVGATPHAPDPSGYSNLAGRSQHAIPTTHAPFPLFAVIPIMVLLCAAMVYIFSKFAR</sequence>
<dbReference type="InterPro" id="IPR000253">
    <property type="entry name" value="FHA_dom"/>
</dbReference>
<evidence type="ECO:0000256" key="1">
    <source>
        <dbReference type="SAM" id="Coils"/>
    </source>
</evidence>
<reference evidence="5" key="1">
    <citation type="submission" date="2024-06" db="EMBL/GenBank/DDBJ databases">
        <authorList>
            <person name="Liu X."/>
            <person name="Lenzi L."/>
            <person name="Haldenby T S."/>
            <person name="Uol C."/>
        </authorList>
    </citation>
    <scope>NUCLEOTIDE SEQUENCE</scope>
</reference>
<feature type="compositionally biased region" description="Low complexity" evidence="2">
    <location>
        <begin position="561"/>
        <end position="579"/>
    </location>
</feature>
<dbReference type="InterPro" id="IPR008984">
    <property type="entry name" value="SMAD_FHA_dom_sf"/>
</dbReference>
<dbReference type="Proteomes" id="UP001497525">
    <property type="component" value="Unassembled WGS sequence"/>
</dbReference>
<name>A0AAV2TZ47_CALDB</name>
<dbReference type="PANTHER" id="PTHR15715:SF37">
    <property type="entry name" value="LD47843P"/>
    <property type="match status" value="1"/>
</dbReference>
<accession>A0AAV2TZ47</accession>
<feature type="compositionally biased region" description="Polar residues" evidence="2">
    <location>
        <begin position="469"/>
        <end position="483"/>
    </location>
</feature>
<feature type="coiled-coil region" evidence="1">
    <location>
        <begin position="600"/>
        <end position="704"/>
    </location>
</feature>
<feature type="coiled-coil region" evidence="1">
    <location>
        <begin position="271"/>
        <end position="354"/>
    </location>
</feature>
<keyword evidence="1" id="KW-0175">Coiled coil</keyword>
<dbReference type="InterPro" id="IPR051176">
    <property type="entry name" value="Cent_Immune-Sig_Mod"/>
</dbReference>
<dbReference type="PROSITE" id="PS50006">
    <property type="entry name" value="FHA_DOMAIN"/>
    <property type="match status" value="1"/>
</dbReference>
<dbReference type="AlphaFoldDB" id="A0AAV2TZ47"/>
<dbReference type="SMART" id="SM00240">
    <property type="entry name" value="FHA"/>
    <property type="match status" value="1"/>
</dbReference>
<feature type="region of interest" description="Disordered" evidence="2">
    <location>
        <begin position="453"/>
        <end position="494"/>
    </location>
</feature>
<evidence type="ECO:0000256" key="3">
    <source>
        <dbReference type="SAM" id="Phobius"/>
    </source>
</evidence>
<dbReference type="CDD" id="cd22679">
    <property type="entry name" value="FHA_SLMAP"/>
    <property type="match status" value="1"/>
</dbReference>
<feature type="transmembrane region" description="Helical" evidence="3">
    <location>
        <begin position="769"/>
        <end position="789"/>
    </location>
</feature>
<feature type="compositionally biased region" description="Polar residues" evidence="2">
    <location>
        <begin position="580"/>
        <end position="595"/>
    </location>
</feature>
<gene>
    <name evidence="5" type="ORF">CDAUBV1_LOCUS16790</name>
</gene>
<feature type="coiled-coil region" evidence="1">
    <location>
        <begin position="178"/>
        <end position="229"/>
    </location>
</feature>
<comment type="caution">
    <text evidence="5">The sequence shown here is derived from an EMBL/GenBank/DDBJ whole genome shotgun (WGS) entry which is preliminary data.</text>
</comment>
<evidence type="ECO:0000313" key="6">
    <source>
        <dbReference type="Proteomes" id="UP001497525"/>
    </source>
</evidence>
<dbReference type="Pfam" id="PF00498">
    <property type="entry name" value="FHA"/>
    <property type="match status" value="1"/>
</dbReference>
<dbReference type="EMBL" id="CAXLJL010000889">
    <property type="protein sequence ID" value="CAL5141561.1"/>
    <property type="molecule type" value="Genomic_DNA"/>
</dbReference>
<proteinExistence type="predicted"/>
<feature type="region of interest" description="Disordered" evidence="2">
    <location>
        <begin position="559"/>
        <end position="597"/>
    </location>
</feature>
<dbReference type="PANTHER" id="PTHR15715">
    <property type="entry name" value="CENTROSOMAL PROTEIN OF 170 KDA"/>
    <property type="match status" value="1"/>
</dbReference>
<evidence type="ECO:0000259" key="4">
    <source>
        <dbReference type="PROSITE" id="PS50006"/>
    </source>
</evidence>
<dbReference type="Gene3D" id="2.60.200.20">
    <property type="match status" value="1"/>
</dbReference>
<keyword evidence="3" id="KW-1133">Transmembrane helix</keyword>
<protein>
    <recommendedName>
        <fullName evidence="4">FHA domain-containing protein</fullName>
    </recommendedName>
</protein>
<dbReference type="CDD" id="cd21911">
    <property type="entry name" value="CC1_SLMAP"/>
    <property type="match status" value="1"/>
</dbReference>
<keyword evidence="3" id="KW-0812">Transmembrane</keyword>
<evidence type="ECO:0000256" key="2">
    <source>
        <dbReference type="SAM" id="MobiDB-lite"/>
    </source>
</evidence>
<feature type="domain" description="FHA" evidence="4">
    <location>
        <begin position="37"/>
        <end position="92"/>
    </location>
</feature>
<keyword evidence="3" id="KW-0472">Membrane</keyword>
<dbReference type="SUPFAM" id="SSF49879">
    <property type="entry name" value="SMAD/FHA domain"/>
    <property type="match status" value="1"/>
</dbReference>
<organism evidence="5 6">
    <name type="scientific">Calicophoron daubneyi</name>
    <name type="common">Rumen fluke</name>
    <name type="synonym">Paramphistomum daubneyi</name>
    <dbReference type="NCBI Taxonomy" id="300641"/>
    <lineage>
        <taxon>Eukaryota</taxon>
        <taxon>Metazoa</taxon>
        <taxon>Spiralia</taxon>
        <taxon>Lophotrochozoa</taxon>
        <taxon>Platyhelminthes</taxon>
        <taxon>Trematoda</taxon>
        <taxon>Digenea</taxon>
        <taxon>Plagiorchiida</taxon>
        <taxon>Pronocephalata</taxon>
        <taxon>Paramphistomoidea</taxon>
        <taxon>Paramphistomidae</taxon>
        <taxon>Calicophoron</taxon>
    </lineage>
</organism>